<dbReference type="GO" id="GO:0010468">
    <property type="term" value="P:regulation of gene expression"/>
    <property type="evidence" value="ECO:0007669"/>
    <property type="project" value="UniProtKB-ARBA"/>
</dbReference>
<keyword evidence="13" id="KW-1185">Reference proteome</keyword>
<sequence length="242" mass="26729">MSPTAMQDDDHPQLVLPGDRILYDPSSQKIKIGPGLQQEDTLLIGTKLGVLHKAAGNRWWIDSNQRRYIPATNENILGIVTHRISEGYRVDIGAAQPATLDQFAFEGATKRNKPNLEVGTLVYAKVTVANKDMEPEIECLNQSTKKADGYGEIKGGHLFRVSLAMARSLLDPSSPLLKLLSQSFPFEIAVGMNGRIWINAAQTIQVITAANILQKADGKPVDKVEKLIRAELKQMKERMDVT</sequence>
<evidence type="ECO:0000256" key="8">
    <source>
        <dbReference type="ARBA" id="ARBA00023242"/>
    </source>
</evidence>
<evidence type="ECO:0000256" key="9">
    <source>
        <dbReference type="ARBA" id="ARBA00030615"/>
    </source>
</evidence>
<keyword evidence="8" id="KW-0539">Nucleus</keyword>
<feature type="domain" description="K Homology" evidence="10">
    <location>
        <begin position="156"/>
        <end position="202"/>
    </location>
</feature>
<dbReference type="GO" id="GO:0005730">
    <property type="term" value="C:nucleolus"/>
    <property type="evidence" value="ECO:0007669"/>
    <property type="project" value="UniProtKB-SubCell"/>
</dbReference>
<dbReference type="GO" id="GO:0000467">
    <property type="term" value="P:exonucleolytic trimming to generate mature 3'-end of 5.8S rRNA from tricistronic rRNA transcript (SSU-rRNA, 5.8S rRNA, LSU-rRNA)"/>
    <property type="evidence" value="ECO:0007669"/>
    <property type="project" value="TreeGrafter"/>
</dbReference>
<dbReference type="GO" id="GO:0000177">
    <property type="term" value="C:cytoplasmic exosome (RNase complex)"/>
    <property type="evidence" value="ECO:0007669"/>
    <property type="project" value="TreeGrafter"/>
</dbReference>
<dbReference type="SUPFAM" id="SSF50249">
    <property type="entry name" value="Nucleic acid-binding proteins"/>
    <property type="match status" value="1"/>
</dbReference>
<comment type="subcellular location">
    <subcellularLocation>
        <location evidence="1">Cytoplasm</location>
    </subcellularLocation>
    <subcellularLocation>
        <location evidence="2">Nucleus</location>
        <location evidence="2">Nucleolus</location>
    </subcellularLocation>
</comment>
<dbReference type="Pfam" id="PF15985">
    <property type="entry name" value="KH_6"/>
    <property type="match status" value="1"/>
</dbReference>
<dbReference type="InterPro" id="IPR036612">
    <property type="entry name" value="KH_dom_type_1_sf"/>
</dbReference>
<evidence type="ECO:0000259" key="11">
    <source>
        <dbReference type="Pfam" id="PF18311"/>
    </source>
</evidence>
<dbReference type="InterPro" id="IPR049469">
    <property type="entry name" value="RRP40_KH-I"/>
</dbReference>
<dbReference type="FunFam" id="3.30.1370.10:FF:000038">
    <property type="entry name" value="exosome complex component RRP40"/>
    <property type="match status" value="1"/>
</dbReference>
<dbReference type="SUPFAM" id="SSF110324">
    <property type="entry name" value="Ribosomal L27 protein-like"/>
    <property type="match status" value="1"/>
</dbReference>
<comment type="similarity">
    <text evidence="3">Belongs to the RRP40 family.</text>
</comment>
<gene>
    <name evidence="12" type="primary">RRP40</name>
    <name evidence="12" type="ORF">HK097_002696</name>
</gene>
<reference evidence="12" key="1">
    <citation type="submission" date="2020-05" db="EMBL/GenBank/DDBJ databases">
        <title>Phylogenomic resolution of chytrid fungi.</title>
        <authorList>
            <person name="Stajich J.E."/>
            <person name="Amses K."/>
            <person name="Simmons R."/>
            <person name="Seto K."/>
            <person name="Myers J."/>
            <person name="Bonds A."/>
            <person name="Quandt C.A."/>
            <person name="Barry K."/>
            <person name="Liu P."/>
            <person name="Grigoriev I."/>
            <person name="Longcore J.E."/>
            <person name="James T.Y."/>
        </authorList>
    </citation>
    <scope>NUCLEOTIDE SEQUENCE</scope>
    <source>
        <strain evidence="12">JEL0318</strain>
    </source>
</reference>
<accession>A0AAD5X006</accession>
<dbReference type="GO" id="GO:0071034">
    <property type="term" value="P:CUT catabolic process"/>
    <property type="evidence" value="ECO:0007669"/>
    <property type="project" value="TreeGrafter"/>
</dbReference>
<dbReference type="SUPFAM" id="SSF54791">
    <property type="entry name" value="Eukaryotic type KH-domain (KH-domain type I)"/>
    <property type="match status" value="1"/>
</dbReference>
<dbReference type="InterPro" id="IPR012340">
    <property type="entry name" value="NA-bd_OB-fold"/>
</dbReference>
<dbReference type="PANTHER" id="PTHR21321:SF1">
    <property type="entry name" value="EXOSOME COMPLEX COMPONENT RRP40"/>
    <property type="match status" value="1"/>
</dbReference>
<proteinExistence type="inferred from homology"/>
<evidence type="ECO:0000256" key="5">
    <source>
        <dbReference type="ARBA" id="ARBA00022552"/>
    </source>
</evidence>
<dbReference type="CDD" id="cd22526">
    <property type="entry name" value="KH-I_Rrp40"/>
    <property type="match status" value="1"/>
</dbReference>
<keyword evidence="6" id="KW-0271">Exosome</keyword>
<dbReference type="EMBL" id="JADGJD010001597">
    <property type="protein sequence ID" value="KAJ3039922.1"/>
    <property type="molecule type" value="Genomic_DNA"/>
</dbReference>
<dbReference type="InterPro" id="IPR026699">
    <property type="entry name" value="Exosome_RNA_bind1/RRP40/RRP4"/>
</dbReference>
<evidence type="ECO:0000256" key="7">
    <source>
        <dbReference type="ARBA" id="ARBA00022884"/>
    </source>
</evidence>
<organism evidence="12 13">
    <name type="scientific">Rhizophlyctis rosea</name>
    <dbReference type="NCBI Taxonomy" id="64517"/>
    <lineage>
        <taxon>Eukaryota</taxon>
        <taxon>Fungi</taxon>
        <taxon>Fungi incertae sedis</taxon>
        <taxon>Chytridiomycota</taxon>
        <taxon>Chytridiomycota incertae sedis</taxon>
        <taxon>Chytridiomycetes</taxon>
        <taxon>Rhizophlyctidales</taxon>
        <taxon>Rhizophlyctidaceae</taxon>
        <taxon>Rhizophlyctis</taxon>
    </lineage>
</organism>
<dbReference type="AlphaFoldDB" id="A0AAD5X006"/>
<keyword evidence="5" id="KW-0698">rRNA processing</keyword>
<dbReference type="InterPro" id="IPR041054">
    <property type="entry name" value="Rrp40_N_euk"/>
</dbReference>
<protein>
    <recommendedName>
        <fullName evidence="9">Ribosomal RNA-processing protein 40</fullName>
    </recommendedName>
</protein>
<dbReference type="PANTHER" id="PTHR21321">
    <property type="entry name" value="PNAS-3 RELATED"/>
    <property type="match status" value="1"/>
</dbReference>
<dbReference type="Gene3D" id="3.30.1370.10">
    <property type="entry name" value="K Homology domain, type 1"/>
    <property type="match status" value="1"/>
</dbReference>
<dbReference type="InterPro" id="IPR037319">
    <property type="entry name" value="Rrp40_S1"/>
</dbReference>
<evidence type="ECO:0000256" key="1">
    <source>
        <dbReference type="ARBA" id="ARBA00004496"/>
    </source>
</evidence>
<evidence type="ECO:0000256" key="4">
    <source>
        <dbReference type="ARBA" id="ARBA00022490"/>
    </source>
</evidence>
<dbReference type="InterPro" id="IPR004088">
    <property type="entry name" value="KH_dom_type_1"/>
</dbReference>
<dbReference type="Gene3D" id="2.40.50.100">
    <property type="match status" value="1"/>
</dbReference>
<dbReference type="CDD" id="cd05790">
    <property type="entry name" value="S1_Rrp40"/>
    <property type="match status" value="1"/>
</dbReference>
<keyword evidence="7" id="KW-0694">RNA-binding</keyword>
<dbReference type="GO" id="GO:0071051">
    <property type="term" value="P:poly(A)-dependent snoRNA 3'-end processing"/>
    <property type="evidence" value="ECO:0007669"/>
    <property type="project" value="TreeGrafter"/>
</dbReference>
<dbReference type="GO" id="GO:0003723">
    <property type="term" value="F:RNA binding"/>
    <property type="evidence" value="ECO:0007669"/>
    <property type="project" value="UniProtKB-KW"/>
</dbReference>
<dbReference type="FunFam" id="2.40.50.140:FF:000112">
    <property type="entry name" value="Exosome complex component RRP40"/>
    <property type="match status" value="1"/>
</dbReference>
<dbReference type="GO" id="GO:0071038">
    <property type="term" value="P:TRAMP-dependent tRNA surveillance pathway"/>
    <property type="evidence" value="ECO:0007669"/>
    <property type="project" value="TreeGrafter"/>
</dbReference>
<dbReference type="Proteomes" id="UP001212841">
    <property type="component" value="Unassembled WGS sequence"/>
</dbReference>
<dbReference type="GO" id="GO:0000176">
    <property type="term" value="C:nuclear exosome (RNase complex)"/>
    <property type="evidence" value="ECO:0007669"/>
    <property type="project" value="TreeGrafter"/>
</dbReference>
<dbReference type="Gene3D" id="2.40.50.140">
    <property type="entry name" value="Nucleic acid-binding proteins"/>
    <property type="match status" value="1"/>
</dbReference>
<dbReference type="Pfam" id="PF18311">
    <property type="entry name" value="Rrp40_N"/>
    <property type="match status" value="1"/>
</dbReference>
<keyword evidence="4" id="KW-0963">Cytoplasm</keyword>
<evidence type="ECO:0000256" key="2">
    <source>
        <dbReference type="ARBA" id="ARBA00004604"/>
    </source>
</evidence>
<comment type="caution">
    <text evidence="12">The sequence shown here is derived from an EMBL/GenBank/DDBJ whole genome shotgun (WGS) entry which is preliminary data.</text>
</comment>
<dbReference type="GO" id="GO:0071035">
    <property type="term" value="P:nuclear polyadenylation-dependent rRNA catabolic process"/>
    <property type="evidence" value="ECO:0007669"/>
    <property type="project" value="TreeGrafter"/>
</dbReference>
<dbReference type="GO" id="GO:0034475">
    <property type="term" value="P:U4 snRNA 3'-end processing"/>
    <property type="evidence" value="ECO:0007669"/>
    <property type="project" value="TreeGrafter"/>
</dbReference>
<evidence type="ECO:0000256" key="6">
    <source>
        <dbReference type="ARBA" id="ARBA00022835"/>
    </source>
</evidence>
<evidence type="ECO:0000259" key="10">
    <source>
        <dbReference type="Pfam" id="PF15985"/>
    </source>
</evidence>
<name>A0AAD5X006_9FUNG</name>
<dbReference type="Pfam" id="PF21262">
    <property type="entry name" value="RRP40_S1"/>
    <property type="match status" value="1"/>
</dbReference>
<feature type="domain" description="Exosome complex exonuclease Rrp40 N-terminal" evidence="11">
    <location>
        <begin position="30"/>
        <end position="67"/>
    </location>
</feature>
<evidence type="ECO:0000256" key="3">
    <source>
        <dbReference type="ARBA" id="ARBA00007841"/>
    </source>
</evidence>
<evidence type="ECO:0000313" key="13">
    <source>
        <dbReference type="Proteomes" id="UP001212841"/>
    </source>
</evidence>
<evidence type="ECO:0000313" key="12">
    <source>
        <dbReference type="EMBL" id="KAJ3039922.1"/>
    </source>
</evidence>